<gene>
    <name evidence="18" type="ORF">CANINC_001252</name>
</gene>
<evidence type="ECO:0000256" key="3">
    <source>
        <dbReference type="ARBA" id="ARBA00005189"/>
    </source>
</evidence>
<accession>A0A4V4NG09</accession>
<keyword evidence="11" id="KW-1133">Transmembrane helix</keyword>
<dbReference type="PANTHER" id="PTHR12317:SF0">
    <property type="entry name" value="ACYLTRANSFERASE"/>
    <property type="match status" value="1"/>
</dbReference>
<evidence type="ECO:0000256" key="12">
    <source>
        <dbReference type="ARBA" id="ARBA00023098"/>
    </source>
</evidence>
<evidence type="ECO:0000256" key="6">
    <source>
        <dbReference type="ARBA" id="ARBA00022516"/>
    </source>
</evidence>
<sequence>MGDYPSYKPDGMWPILLIYSLFSFLLDNTQSTGESIYRTSQWMRNLFIYEGFVDYFPIITHRTVQLPASINYITKTKRCLPPWTRALPSKLIRQLKYFGVLKEKERNYLDEIPVGPRYIFACHPHGVISFGITGALCWGGKSEIYETIIEDDEIIEKKENCVGESHTLTSSKSFVSLFSNIPTHLLTLTTQFKLPFYRDYIMALGVGLVTKCGIKSILKRWHSVAIVVGGAHESLLARPGSNRIVLNRRKGFIKIALEECTKIEKDRNNDESFIEKGEWNSEMSDIAIVPVYAFGENNIHNVFNTVEGQKSQNSQISNTMRIFLKFQLTLKKYTGFTIPIVNSRSIFNYDFGLLPYKRRIDVVFGEPIYIYRKFGAKVGDKVTESEVNYYHELYKERLLKLC</sequence>
<evidence type="ECO:0000256" key="11">
    <source>
        <dbReference type="ARBA" id="ARBA00022989"/>
    </source>
</evidence>
<comment type="similarity">
    <text evidence="4 16">Belongs to the diacylglycerol acyltransferase family.</text>
</comment>
<keyword evidence="6 16" id="KW-0444">Lipid biosynthesis</keyword>
<evidence type="ECO:0000256" key="7">
    <source>
        <dbReference type="ARBA" id="ARBA00022679"/>
    </source>
</evidence>
<keyword evidence="17" id="KW-0732">Signal</keyword>
<keyword evidence="13" id="KW-0472">Membrane</keyword>
<evidence type="ECO:0000256" key="10">
    <source>
        <dbReference type="ARBA" id="ARBA00022824"/>
    </source>
</evidence>
<evidence type="ECO:0000256" key="16">
    <source>
        <dbReference type="RuleBase" id="RU367023"/>
    </source>
</evidence>
<comment type="function">
    <text evidence="16">Catalyzes the terminal and only committed step in triacylglycerol synthesis by using diacylglycerol and fatty acyl CoA as substrates.</text>
</comment>
<dbReference type="UniPathway" id="UPA00282"/>
<comment type="pathway">
    <text evidence="3">Lipid metabolism.</text>
</comment>
<name>A0A4V4NG09_9ASCO</name>
<evidence type="ECO:0000256" key="14">
    <source>
        <dbReference type="ARBA" id="ARBA00023315"/>
    </source>
</evidence>
<proteinExistence type="inferred from homology"/>
<dbReference type="GO" id="GO:0004144">
    <property type="term" value="F:diacylglycerol O-acyltransferase activity"/>
    <property type="evidence" value="ECO:0007669"/>
    <property type="project" value="UniProtKB-UniRule"/>
</dbReference>
<dbReference type="AlphaFoldDB" id="A0A4V4NG09"/>
<keyword evidence="12 16" id="KW-0443">Lipid metabolism</keyword>
<feature type="signal peptide" evidence="17">
    <location>
        <begin position="1"/>
        <end position="31"/>
    </location>
</feature>
<evidence type="ECO:0000256" key="8">
    <source>
        <dbReference type="ARBA" id="ARBA00022692"/>
    </source>
</evidence>
<protein>
    <recommendedName>
        <fullName evidence="5 16">Diacylglycerol O-acyltransferase</fullName>
        <ecNumber evidence="5 16">2.3.1.20</ecNumber>
    </recommendedName>
</protein>
<keyword evidence="9" id="KW-0319">Glycerol metabolism</keyword>
<evidence type="ECO:0000256" key="15">
    <source>
        <dbReference type="ARBA" id="ARBA00048109"/>
    </source>
</evidence>
<keyword evidence="7" id="KW-0808">Transferase</keyword>
<evidence type="ECO:0000256" key="1">
    <source>
        <dbReference type="ARBA" id="ARBA00004477"/>
    </source>
</evidence>
<dbReference type="EC" id="2.3.1.20" evidence="5 16"/>
<feature type="chain" id="PRO_5020515022" description="Diacylglycerol O-acyltransferase" evidence="17">
    <location>
        <begin position="32"/>
        <end position="402"/>
    </location>
</feature>
<dbReference type="OrthoDB" id="264532at2759"/>
<dbReference type="InterPro" id="IPR007130">
    <property type="entry name" value="DAGAT"/>
</dbReference>
<reference evidence="18 19" key="1">
    <citation type="journal article" date="2019" name="Front. Genet.">
        <title>Whole-Genome Sequencing of the Opportunistic Yeast Pathogen Candida inconspicua Uncovers Its Hybrid Origin.</title>
        <authorList>
            <person name="Mixao V."/>
            <person name="Hansen A.P."/>
            <person name="Saus E."/>
            <person name="Boekhout T."/>
            <person name="Lass-Florl C."/>
            <person name="Gabaldon T."/>
        </authorList>
    </citation>
    <scope>NUCLEOTIDE SEQUENCE [LARGE SCALE GENOMIC DNA]</scope>
    <source>
        <strain evidence="18 19">CBS 180</strain>
    </source>
</reference>
<evidence type="ECO:0000313" key="18">
    <source>
        <dbReference type="EMBL" id="TID30160.1"/>
    </source>
</evidence>
<evidence type="ECO:0000256" key="9">
    <source>
        <dbReference type="ARBA" id="ARBA00022798"/>
    </source>
</evidence>
<comment type="subcellular location">
    <subcellularLocation>
        <location evidence="1 16">Endoplasmic reticulum membrane</location>
        <topology evidence="1 16">Multi-pass membrane protein</topology>
    </subcellularLocation>
</comment>
<evidence type="ECO:0000256" key="17">
    <source>
        <dbReference type="SAM" id="SignalP"/>
    </source>
</evidence>
<organism evidence="18 19">
    <name type="scientific">Pichia inconspicua</name>
    <dbReference type="NCBI Taxonomy" id="52247"/>
    <lineage>
        <taxon>Eukaryota</taxon>
        <taxon>Fungi</taxon>
        <taxon>Dikarya</taxon>
        <taxon>Ascomycota</taxon>
        <taxon>Saccharomycotina</taxon>
        <taxon>Pichiomycetes</taxon>
        <taxon>Pichiales</taxon>
        <taxon>Pichiaceae</taxon>
        <taxon>Pichia</taxon>
    </lineage>
</organism>
<keyword evidence="8" id="KW-0812">Transmembrane</keyword>
<evidence type="ECO:0000256" key="2">
    <source>
        <dbReference type="ARBA" id="ARBA00004771"/>
    </source>
</evidence>
<dbReference type="GO" id="GO:0019432">
    <property type="term" value="P:triglyceride biosynthetic process"/>
    <property type="evidence" value="ECO:0007669"/>
    <property type="project" value="UniProtKB-UniRule"/>
</dbReference>
<dbReference type="Pfam" id="PF03982">
    <property type="entry name" value="DAGAT"/>
    <property type="match status" value="3"/>
</dbReference>
<dbReference type="GO" id="GO:0006071">
    <property type="term" value="P:glycerol metabolic process"/>
    <property type="evidence" value="ECO:0007669"/>
    <property type="project" value="UniProtKB-UniRule"/>
</dbReference>
<comment type="catalytic activity">
    <reaction evidence="15 16">
        <text>an acyl-CoA + a 1,2-diacyl-sn-glycerol = a triacyl-sn-glycerol + CoA</text>
        <dbReference type="Rhea" id="RHEA:10868"/>
        <dbReference type="ChEBI" id="CHEBI:17815"/>
        <dbReference type="ChEBI" id="CHEBI:57287"/>
        <dbReference type="ChEBI" id="CHEBI:58342"/>
        <dbReference type="ChEBI" id="CHEBI:64615"/>
        <dbReference type="EC" id="2.3.1.20"/>
    </reaction>
</comment>
<evidence type="ECO:0000256" key="5">
    <source>
        <dbReference type="ARBA" id="ARBA00013244"/>
    </source>
</evidence>
<dbReference type="STRING" id="52247.A0A4V4NG09"/>
<comment type="pathway">
    <text evidence="2 16">Glycerolipid metabolism; triacylglycerol biosynthesis.</text>
</comment>
<evidence type="ECO:0000313" key="19">
    <source>
        <dbReference type="Proteomes" id="UP000307173"/>
    </source>
</evidence>
<keyword evidence="10 16" id="KW-0256">Endoplasmic reticulum</keyword>
<comment type="caution">
    <text evidence="18">The sequence shown here is derived from an EMBL/GenBank/DDBJ whole genome shotgun (WGS) entry which is preliminary data.</text>
</comment>
<keyword evidence="14 16" id="KW-0012">Acyltransferase</keyword>
<dbReference type="GO" id="GO:0005789">
    <property type="term" value="C:endoplasmic reticulum membrane"/>
    <property type="evidence" value="ECO:0007669"/>
    <property type="project" value="UniProtKB-SubCell"/>
</dbReference>
<dbReference type="Proteomes" id="UP000307173">
    <property type="component" value="Unassembled WGS sequence"/>
</dbReference>
<dbReference type="PANTHER" id="PTHR12317">
    <property type="entry name" value="DIACYLGLYCEROL O-ACYLTRANSFERASE"/>
    <property type="match status" value="1"/>
</dbReference>
<evidence type="ECO:0000256" key="13">
    <source>
        <dbReference type="ARBA" id="ARBA00023136"/>
    </source>
</evidence>
<keyword evidence="19" id="KW-1185">Reference proteome</keyword>
<evidence type="ECO:0000256" key="4">
    <source>
        <dbReference type="ARBA" id="ARBA00005420"/>
    </source>
</evidence>
<dbReference type="EMBL" id="SELW01000187">
    <property type="protein sequence ID" value="TID30160.1"/>
    <property type="molecule type" value="Genomic_DNA"/>
</dbReference>